<dbReference type="InterPro" id="IPR047215">
    <property type="entry name" value="Galactose_mutarotase-like"/>
</dbReference>
<keyword evidence="4 5" id="KW-0119">Carbohydrate metabolism</keyword>
<evidence type="ECO:0000256" key="8">
    <source>
        <dbReference type="PIRSR" id="PIRSR005096-3"/>
    </source>
</evidence>
<keyword evidence="10" id="KW-1185">Reference proteome</keyword>
<evidence type="ECO:0000256" key="3">
    <source>
        <dbReference type="ARBA" id="ARBA00023235"/>
    </source>
</evidence>
<dbReference type="STRING" id="745411.B3C1_10872"/>
<keyword evidence="3 5" id="KW-0413">Isomerase</keyword>
<dbReference type="InterPro" id="IPR014718">
    <property type="entry name" value="GH-type_carb-bd"/>
</dbReference>
<dbReference type="PIRSF" id="PIRSF005096">
    <property type="entry name" value="GALM"/>
    <property type="match status" value="1"/>
</dbReference>
<dbReference type="SUPFAM" id="SSF74650">
    <property type="entry name" value="Galactose mutarotase-like"/>
    <property type="match status" value="1"/>
</dbReference>
<evidence type="ECO:0000256" key="4">
    <source>
        <dbReference type="ARBA" id="ARBA00023277"/>
    </source>
</evidence>
<comment type="catalytic activity">
    <reaction evidence="5">
        <text>alpha-D-glucose = beta-D-glucose</text>
        <dbReference type="Rhea" id="RHEA:10264"/>
        <dbReference type="ChEBI" id="CHEBI:15903"/>
        <dbReference type="ChEBI" id="CHEBI:17925"/>
        <dbReference type="EC" id="5.1.3.3"/>
    </reaction>
</comment>
<dbReference type="Proteomes" id="UP000006755">
    <property type="component" value="Unassembled WGS sequence"/>
</dbReference>
<dbReference type="GO" id="GO:0006006">
    <property type="term" value="P:glucose metabolic process"/>
    <property type="evidence" value="ECO:0007669"/>
    <property type="project" value="TreeGrafter"/>
</dbReference>
<dbReference type="Pfam" id="PF01263">
    <property type="entry name" value="Aldose_epim"/>
    <property type="match status" value="1"/>
</dbReference>
<feature type="binding site" evidence="7">
    <location>
        <position position="245"/>
    </location>
    <ligand>
        <name>beta-D-galactose</name>
        <dbReference type="ChEBI" id="CHEBI:27667"/>
    </ligand>
</feature>
<feature type="active site" description="Proton acceptor" evidence="6">
    <location>
        <position position="311"/>
    </location>
</feature>
<dbReference type="InterPro" id="IPR008183">
    <property type="entry name" value="Aldose_1/G6P_1-epimerase"/>
</dbReference>
<dbReference type="CDD" id="cd09019">
    <property type="entry name" value="galactose_mutarotase_like"/>
    <property type="match status" value="1"/>
</dbReference>
<comment type="caution">
    <text evidence="9">The sequence shown here is derived from an EMBL/GenBank/DDBJ whole genome shotgun (WGS) entry which is preliminary data.</text>
</comment>
<protein>
    <recommendedName>
        <fullName evidence="5">Aldose 1-epimerase</fullName>
        <ecNumber evidence="5">5.1.3.3</ecNumber>
    </recommendedName>
</protein>
<comment type="pathway">
    <text evidence="1 5">Carbohydrate metabolism; hexose metabolism.</text>
</comment>
<reference evidence="9 10" key="1">
    <citation type="journal article" date="2012" name="J. Bacteriol.">
        <title>Genome Sequence of Gallaecimonas xiamenensis Type Strain 3-C-1.</title>
        <authorList>
            <person name="Lai Q."/>
            <person name="Wang L."/>
            <person name="Wang W."/>
            <person name="Shao Z."/>
        </authorList>
    </citation>
    <scope>NUCLEOTIDE SEQUENCE [LARGE SCALE GENOMIC DNA]</scope>
    <source>
        <strain evidence="9 10">3-C-1</strain>
    </source>
</reference>
<dbReference type="EC" id="5.1.3.3" evidence="5"/>
<comment type="similarity">
    <text evidence="2 5">Belongs to the aldose epimerase family.</text>
</comment>
<feature type="binding site" evidence="8">
    <location>
        <begin position="181"/>
        <end position="183"/>
    </location>
    <ligand>
        <name>beta-D-galactose</name>
        <dbReference type="ChEBI" id="CHEBI:27667"/>
    </ligand>
</feature>
<proteinExistence type="inferred from homology"/>
<gene>
    <name evidence="9" type="ORF">B3C1_10872</name>
</gene>
<evidence type="ECO:0000256" key="7">
    <source>
        <dbReference type="PIRSR" id="PIRSR005096-2"/>
    </source>
</evidence>
<dbReference type="GO" id="GO:0033499">
    <property type="term" value="P:galactose catabolic process via UDP-galactose, Leloir pathway"/>
    <property type="evidence" value="ECO:0007669"/>
    <property type="project" value="TreeGrafter"/>
</dbReference>
<dbReference type="OrthoDB" id="9779408at2"/>
<organism evidence="9 10">
    <name type="scientific">Gallaecimonas xiamenensis 3-C-1</name>
    <dbReference type="NCBI Taxonomy" id="745411"/>
    <lineage>
        <taxon>Bacteria</taxon>
        <taxon>Pseudomonadati</taxon>
        <taxon>Pseudomonadota</taxon>
        <taxon>Gammaproteobacteria</taxon>
        <taxon>Enterobacterales</taxon>
        <taxon>Gallaecimonadaceae</taxon>
        <taxon>Gallaecimonas</taxon>
    </lineage>
</organism>
<dbReference type="InterPro" id="IPR015443">
    <property type="entry name" value="Aldose_1-epimerase"/>
</dbReference>
<accession>K2JPD4</accession>
<evidence type="ECO:0000313" key="9">
    <source>
        <dbReference type="EMBL" id="EKE72329.1"/>
    </source>
</evidence>
<evidence type="ECO:0000256" key="2">
    <source>
        <dbReference type="ARBA" id="ARBA00006206"/>
    </source>
</evidence>
<dbReference type="NCBIfam" id="NF008277">
    <property type="entry name" value="PRK11055.1"/>
    <property type="match status" value="1"/>
</dbReference>
<dbReference type="PANTHER" id="PTHR10091:SF0">
    <property type="entry name" value="GALACTOSE MUTAROTASE"/>
    <property type="match status" value="1"/>
</dbReference>
<dbReference type="PATRIC" id="fig|745411.4.peg.2134"/>
<evidence type="ECO:0000313" key="10">
    <source>
        <dbReference type="Proteomes" id="UP000006755"/>
    </source>
</evidence>
<dbReference type="GO" id="GO:0004034">
    <property type="term" value="F:aldose 1-epimerase activity"/>
    <property type="evidence" value="ECO:0007669"/>
    <property type="project" value="UniProtKB-EC"/>
</dbReference>
<name>K2JPD4_9GAMM</name>
<dbReference type="eggNOG" id="COG2017">
    <property type="taxonomic scope" value="Bacteria"/>
</dbReference>
<dbReference type="InterPro" id="IPR011013">
    <property type="entry name" value="Gal_mutarotase_sf_dom"/>
</dbReference>
<dbReference type="EMBL" id="AMRI01000014">
    <property type="protein sequence ID" value="EKE72329.1"/>
    <property type="molecule type" value="Genomic_DNA"/>
</dbReference>
<sequence>MALTLSQKQWVEPAFHRPVNLYQLGNSHGLSVTLADFGAAVWSIKAPGRDGIKDVTLNYQDKAQWLSNPYYFGVIVGRCANRIGQGRFALNDKSYQLDRNDGANHLHGGAKGLSTRFWDSWSWQLADRVGVTFVIASDDGDQGYPGNFKAQVSYSLNDAGELAIDYSAEADQDGPINLTSHSYFNLAGRGDVLGQELTLAANHYLAVDGGLIPTGALLAVAGTAMDFRRPKAIGLELEALPGGYDHFWVARDHKVAEPLLLATLRDPKSGRTLELLSTEPGVQFYSGNFLDGSLKGEQGDALIRHGGICLEPHIHPDAVNHPGFPSTLIKAHQPYRQRSLYRFSVT</sequence>
<evidence type="ECO:0000256" key="1">
    <source>
        <dbReference type="ARBA" id="ARBA00005028"/>
    </source>
</evidence>
<feature type="binding site" evidence="8">
    <location>
        <begin position="81"/>
        <end position="82"/>
    </location>
    <ligand>
        <name>beta-D-galactose</name>
        <dbReference type="ChEBI" id="CHEBI:27667"/>
    </ligand>
</feature>
<evidence type="ECO:0000256" key="5">
    <source>
        <dbReference type="PIRNR" id="PIRNR005096"/>
    </source>
</evidence>
<dbReference type="Gene3D" id="2.70.98.10">
    <property type="match status" value="1"/>
</dbReference>
<dbReference type="PANTHER" id="PTHR10091">
    <property type="entry name" value="ALDOSE-1-EPIMERASE"/>
    <property type="match status" value="1"/>
</dbReference>
<dbReference type="AlphaFoldDB" id="K2JPD4"/>
<evidence type="ECO:0000256" key="6">
    <source>
        <dbReference type="PIRSR" id="PIRSR005096-1"/>
    </source>
</evidence>
<dbReference type="GO" id="GO:0030246">
    <property type="term" value="F:carbohydrate binding"/>
    <property type="evidence" value="ECO:0007669"/>
    <property type="project" value="InterPro"/>
</dbReference>
<dbReference type="UniPathway" id="UPA00242"/>
<dbReference type="RefSeq" id="WP_008484823.1">
    <property type="nucleotide sequence ID" value="NZ_AMRI01000014.1"/>
</dbReference>
<feature type="active site" description="Proton donor" evidence="6">
    <location>
        <position position="181"/>
    </location>
</feature>